<gene>
    <name evidence="2" type="ORF">PCOS0759_LOCUS7923</name>
</gene>
<evidence type="ECO:0000256" key="1">
    <source>
        <dbReference type="SAM" id="MobiDB-lite"/>
    </source>
</evidence>
<feature type="compositionally biased region" description="Basic residues" evidence="1">
    <location>
        <begin position="209"/>
        <end position="222"/>
    </location>
</feature>
<accession>A0A7S1PIZ3</accession>
<feature type="compositionally biased region" description="Polar residues" evidence="1">
    <location>
        <begin position="503"/>
        <end position="534"/>
    </location>
</feature>
<name>A0A7S1PIZ3_9EUKA</name>
<dbReference type="AlphaFoldDB" id="A0A7S1PIZ3"/>
<feature type="region of interest" description="Disordered" evidence="1">
    <location>
        <begin position="198"/>
        <end position="254"/>
    </location>
</feature>
<feature type="compositionally biased region" description="Low complexity" evidence="1">
    <location>
        <begin position="380"/>
        <end position="404"/>
    </location>
</feature>
<feature type="region of interest" description="Disordered" evidence="1">
    <location>
        <begin position="1"/>
        <end position="22"/>
    </location>
</feature>
<evidence type="ECO:0000313" key="2">
    <source>
        <dbReference type="EMBL" id="CAD9084669.1"/>
    </source>
</evidence>
<reference evidence="2" key="1">
    <citation type="submission" date="2021-01" db="EMBL/GenBank/DDBJ databases">
        <authorList>
            <person name="Corre E."/>
            <person name="Pelletier E."/>
            <person name="Niang G."/>
            <person name="Scheremetjew M."/>
            <person name="Finn R."/>
            <person name="Kale V."/>
            <person name="Holt S."/>
            <person name="Cochrane G."/>
            <person name="Meng A."/>
            <person name="Brown T."/>
            <person name="Cohen L."/>
        </authorList>
    </citation>
    <scope>NUCLEOTIDE SEQUENCE</scope>
    <source>
        <strain evidence="2">WS</strain>
    </source>
</reference>
<sequence length="633" mass="71625">MNLHQHAEASQMPPNGAVTETTSFLTPNRNVLTEYHPSQQRPNQNRAWQLVNVNPKMTSFPMPNASITLKIRGEEAENFVPEKLYSSHKYYVTHTVRNVYHHTDQLTARLVVEDPMTNQEVLSKEGKIIVKHINSTLEPVLAYNDVHDALVGEMRMQFTSSSYKFGKGYFRMRFSYFNAAGEQLFSLQSPPFRVYARKTSTDTQTLAPGKKKVSGKRKRKDKKRADSASPSKPAKKVKKEKEQENNADDDDTYQPPAAVVHHQQEQHADELQPQAHQPEQVNWLAQQQQHQQSMSMPHITQTAQDVALKGPDVISQPNSILTTDATSQTHLFSQFQEKLHHLMAIHQHIKQPDHQERARVETLGKLYSLSPQAVESALTNSSSSNHSNHSMGEHNGNSNGSNSSMPRVQIPSRPNYPTSFHNAAQMLQQQQQQQIMAHQMHHHGQPQQQQQQPDFSQHNSGNNMYAHQHSHQQHQQHGSTHQMLSTQADSSQQHAQQHHHNLGQYQEQQHVQQPSHFQLPPLSQQPTNSLLTNSQKDQRDLVLADPRPLFLAEAQKGASFKSSFSPLISTPKLLDENLKLKTPTDELLRNVKSPDKFEGFDTGTIITPSIVTTPSDFFAKDLSSPSVFSDPGK</sequence>
<feature type="compositionally biased region" description="Low complexity" evidence="1">
    <location>
        <begin position="445"/>
        <end position="458"/>
    </location>
</feature>
<feature type="region of interest" description="Disordered" evidence="1">
    <location>
        <begin position="374"/>
        <end position="534"/>
    </location>
</feature>
<proteinExistence type="predicted"/>
<protein>
    <submittedName>
        <fullName evidence="2">Uncharacterized protein</fullName>
    </submittedName>
</protein>
<dbReference type="EMBL" id="HBGD01009638">
    <property type="protein sequence ID" value="CAD9084669.1"/>
    <property type="molecule type" value="Transcribed_RNA"/>
</dbReference>
<organism evidence="2">
    <name type="scientific">Percolomonas cosmopolitus</name>
    <dbReference type="NCBI Taxonomy" id="63605"/>
    <lineage>
        <taxon>Eukaryota</taxon>
        <taxon>Discoba</taxon>
        <taxon>Heterolobosea</taxon>
        <taxon>Tetramitia</taxon>
        <taxon>Eutetramitia</taxon>
        <taxon>Percolomonadidae</taxon>
        <taxon>Percolomonas</taxon>
    </lineage>
</organism>
<feature type="compositionally biased region" description="Low complexity" evidence="1">
    <location>
        <begin position="421"/>
        <end position="438"/>
    </location>
</feature>